<dbReference type="Gene3D" id="3.10.310.10">
    <property type="entry name" value="Diaminopimelate Epimerase, Chain A, domain 1"/>
    <property type="match status" value="2"/>
</dbReference>
<keyword evidence="4" id="KW-1185">Reference proteome</keyword>
<dbReference type="InterPro" id="IPR007400">
    <property type="entry name" value="PrpF-like"/>
</dbReference>
<dbReference type="SUPFAM" id="SSF54506">
    <property type="entry name" value="Diaminopimelate epimerase-like"/>
    <property type="match status" value="2"/>
</dbReference>
<dbReference type="Proteomes" id="UP000598297">
    <property type="component" value="Unassembled WGS sequence"/>
</dbReference>
<gene>
    <name evidence="3" type="ORF">GUY60_00680</name>
</gene>
<evidence type="ECO:0000256" key="2">
    <source>
        <dbReference type="ARBA" id="ARBA00023235"/>
    </source>
</evidence>
<keyword evidence="2" id="KW-0413">Isomerase</keyword>
<proteinExistence type="inferred from homology"/>
<sequence>MIGHLVRATGSPCPTLVLDARRLPDDEPALLRSLAGIRRELLAANAGHVLKIALARPSTHPLFDLDYFFVQVLPGSPDGFELKGSCGHSILATAVAAERAGMISQLAPGARVRVRVLNTTDSVVCELEQTEHDEARFTATFVQLSAVPFEELLLTGEPVDALAVDGAAQEVSLVSSGNPYAFVDARTVGIGTSAELFSAGDALFERLQRVRGAAADRLGLPRTGAFPKIAALLPEADGALAARAVSVPRWHPTLALTGAVCLAAAAGIPDTVPWRLAREHGTEAAAGSLTVVTPASRTVVSAVSCDTAHGRALTWTAVAHKQVVFQGSLVLDLHADAYDQRPTAEPEEATSWLALSV</sequence>
<evidence type="ECO:0000313" key="4">
    <source>
        <dbReference type="Proteomes" id="UP000598297"/>
    </source>
</evidence>
<comment type="similarity">
    <text evidence="1">Belongs to the PrpF family.</text>
</comment>
<dbReference type="EMBL" id="JAAAHS010000002">
    <property type="protein sequence ID" value="NBE49965.1"/>
    <property type="molecule type" value="Genomic_DNA"/>
</dbReference>
<protein>
    <submittedName>
        <fullName evidence="3">Uncharacterized protein</fullName>
    </submittedName>
</protein>
<dbReference type="OrthoDB" id="3598211at2"/>
<reference evidence="3" key="1">
    <citation type="submission" date="2020-01" db="EMBL/GenBank/DDBJ databases">
        <title>Whole-genome analyses of novel actinobacteria.</title>
        <authorList>
            <person name="Sahin N."/>
        </authorList>
    </citation>
    <scope>NUCLEOTIDE SEQUENCE</scope>
    <source>
        <strain evidence="3">YC537</strain>
    </source>
</reference>
<dbReference type="AlphaFoldDB" id="A0A964UQK5"/>
<accession>A0A964UQK5</accession>
<dbReference type="PANTHER" id="PTHR43709">
    <property type="entry name" value="ACONITATE ISOMERASE-RELATED"/>
    <property type="match status" value="1"/>
</dbReference>
<evidence type="ECO:0000313" key="3">
    <source>
        <dbReference type="EMBL" id="NBE49965.1"/>
    </source>
</evidence>
<organism evidence="3 4">
    <name type="scientific">Streptomyces boluensis</name>
    <dbReference type="NCBI Taxonomy" id="1775135"/>
    <lineage>
        <taxon>Bacteria</taxon>
        <taxon>Bacillati</taxon>
        <taxon>Actinomycetota</taxon>
        <taxon>Actinomycetes</taxon>
        <taxon>Kitasatosporales</taxon>
        <taxon>Streptomycetaceae</taxon>
        <taxon>Streptomyces</taxon>
    </lineage>
</organism>
<dbReference type="GO" id="GO:0016853">
    <property type="term" value="F:isomerase activity"/>
    <property type="evidence" value="ECO:0007669"/>
    <property type="project" value="UniProtKB-KW"/>
</dbReference>
<dbReference type="PANTHER" id="PTHR43709:SF2">
    <property type="entry name" value="DUF453 DOMAIN PROTEIN (AFU_ORTHOLOGUE AFUA_6G00360)"/>
    <property type="match status" value="1"/>
</dbReference>
<name>A0A964UQK5_9ACTN</name>
<dbReference type="RefSeq" id="WP_161692846.1">
    <property type="nucleotide sequence ID" value="NZ_JAAAHS010000002.1"/>
</dbReference>
<evidence type="ECO:0000256" key="1">
    <source>
        <dbReference type="ARBA" id="ARBA00007673"/>
    </source>
</evidence>
<dbReference type="Pfam" id="PF04303">
    <property type="entry name" value="PrpF"/>
    <property type="match status" value="1"/>
</dbReference>
<comment type="caution">
    <text evidence="3">The sequence shown here is derived from an EMBL/GenBank/DDBJ whole genome shotgun (WGS) entry which is preliminary data.</text>
</comment>